<dbReference type="OrthoDB" id="9797575at2"/>
<keyword evidence="1" id="KW-0131">Cell cycle</keyword>
<dbReference type="Pfam" id="PF05164">
    <property type="entry name" value="ZapA"/>
    <property type="match status" value="1"/>
</dbReference>
<comment type="caution">
    <text evidence="1">The sequence shown here is derived from an EMBL/GenBank/DDBJ whole genome shotgun (WGS) entry which is preliminary data.</text>
</comment>
<dbReference type="AlphaFoldDB" id="A0A512AFI6"/>
<reference evidence="1 2" key="1">
    <citation type="submission" date="2019-07" db="EMBL/GenBank/DDBJ databases">
        <title>Whole genome shotgun sequence of Novosphingobium sediminis NBRC 106119.</title>
        <authorList>
            <person name="Hosoyama A."/>
            <person name="Uohara A."/>
            <person name="Ohji S."/>
            <person name="Ichikawa N."/>
        </authorList>
    </citation>
    <scope>NUCLEOTIDE SEQUENCE [LARGE SCALE GENOMIC DNA]</scope>
    <source>
        <strain evidence="1 2">NBRC 106119</strain>
    </source>
</reference>
<dbReference type="GO" id="GO:0051301">
    <property type="term" value="P:cell division"/>
    <property type="evidence" value="ECO:0007669"/>
    <property type="project" value="UniProtKB-KW"/>
</dbReference>
<gene>
    <name evidence="1" type="ORF">NSE01_02970</name>
</gene>
<organism evidence="1 2">
    <name type="scientific">Novosphingobium sediminis</name>
    <dbReference type="NCBI Taxonomy" id="707214"/>
    <lineage>
        <taxon>Bacteria</taxon>
        <taxon>Pseudomonadati</taxon>
        <taxon>Pseudomonadota</taxon>
        <taxon>Alphaproteobacteria</taxon>
        <taxon>Sphingomonadales</taxon>
        <taxon>Sphingomonadaceae</taxon>
        <taxon>Novosphingobium</taxon>
    </lineage>
</organism>
<evidence type="ECO:0000313" key="2">
    <source>
        <dbReference type="Proteomes" id="UP000321464"/>
    </source>
</evidence>
<keyword evidence="2" id="KW-1185">Reference proteome</keyword>
<dbReference type="InterPro" id="IPR036192">
    <property type="entry name" value="Cell_div_ZapA-like_sf"/>
</dbReference>
<accession>A0A512AFI6</accession>
<dbReference type="RefSeq" id="WP_147157854.1">
    <property type="nucleotide sequence ID" value="NZ_BJYR01000002.1"/>
</dbReference>
<evidence type="ECO:0000313" key="1">
    <source>
        <dbReference type="EMBL" id="GEN98464.1"/>
    </source>
</evidence>
<dbReference type="InterPro" id="IPR007838">
    <property type="entry name" value="Cell_div_ZapA-like"/>
</dbReference>
<dbReference type="EMBL" id="BJYR01000002">
    <property type="protein sequence ID" value="GEN98464.1"/>
    <property type="molecule type" value="Genomic_DNA"/>
</dbReference>
<keyword evidence="1" id="KW-0132">Cell division</keyword>
<sequence>MTNVTLTIGGRPYTVSAPDGEESHIEMLGRMVADRVANGAGGAGQSETRMLLFAALMLADELHELHRNMPAPAEEAPKPAQPAAEVLARIETLAARVEKLATHLEEPAP</sequence>
<dbReference type="SUPFAM" id="SSF102829">
    <property type="entry name" value="Cell division protein ZapA-like"/>
    <property type="match status" value="1"/>
</dbReference>
<name>A0A512AFI6_9SPHN</name>
<dbReference type="Proteomes" id="UP000321464">
    <property type="component" value="Unassembled WGS sequence"/>
</dbReference>
<proteinExistence type="predicted"/>
<protein>
    <submittedName>
        <fullName evidence="1">Cell division protein ZapA</fullName>
    </submittedName>
</protein>